<dbReference type="NCBIfam" id="NF007746">
    <property type="entry name" value="PRK10426.1"/>
    <property type="match status" value="1"/>
</dbReference>
<evidence type="ECO:0000313" key="5">
    <source>
        <dbReference type="EMBL" id="OMO85704.1"/>
    </source>
</evidence>
<dbReference type="InterPro" id="IPR017853">
    <property type="entry name" value="GH"/>
</dbReference>
<feature type="domain" description="Glycoside hydrolase family 31 TIM barrel" evidence="3">
    <location>
        <begin position="317"/>
        <end position="643"/>
    </location>
</feature>
<evidence type="ECO:0000259" key="4">
    <source>
        <dbReference type="Pfam" id="PF21365"/>
    </source>
</evidence>
<sequence length="780" mass="89533">MADTEVEESRGSFLVKDRHVHLVCDHQTIEDISLINRFDDCDFLPSDPGDFPVLVITGHIFSKRKKKGLQNSGIYKDIMLGAKGPCASAKYWVLFDQKNSKQIGFQVKIGQPHFQLYNHRTSPPPTAWGKYRRLRRKLGRYRKRKLAWCWYFAKTKGFVTVSSSSSEEEELGKLNVAEPSAADFNRVCFTYASEGNERFFGFGEQFSHMDFKGKRVPIFVQEQGIGRGDQPVTFAANLVSYRAGGDWSTTYAPSPFYMTSKMRSLYLEGYNYSLFDLTQENRVQIQIHGNAVQGRILHGNSPLEIIENFTGSIGRPPVLPEWMISGAVVGMQGGTETVRRVWDKLTTYKVPISAFWLQDWVGQRKTVIGSQLWWNWEVDTTRYPEWQQLVKDLSTNYIKVMTYCNPCLALMDQKPNKRRNLFQEAKELDILVKDKHGEPYMVPNTAFDVGMLDLTHPLTAGWFKQILQEMVDDGVRGWMADFGEGLPVDAELYSGEDPISAHNRYPELWAQINREFVEEWKSNRVGKEREDPEESLVFFMRAGFRDSPKWGMLFWEGDQMVSWQANDGIKSSVVGLLSSGISGYALNHSDIGGYCAINLPIIKYRRSEELLLRWMELNAFTVVFRTHEGNKPSCNSQFYSNHQTLSHFARFAKVYNAWKFYRVQLIKEAAEKGLPICRHLFLHYPDDEQVQRLSYQQFLVGSEILVVPVLDKGRKNVKAYFPVAKICSTWQHIWTGKQYQKQGSEAWVEAPLGYPAVFVKLGSTVGETFLQNLKNLGILI</sequence>
<dbReference type="Gene3D" id="3.20.20.80">
    <property type="entry name" value="Glycosidases"/>
    <property type="match status" value="1"/>
</dbReference>
<evidence type="ECO:0000256" key="2">
    <source>
        <dbReference type="RuleBase" id="RU361185"/>
    </source>
</evidence>
<dbReference type="GO" id="GO:0030246">
    <property type="term" value="F:carbohydrate binding"/>
    <property type="evidence" value="ECO:0007669"/>
    <property type="project" value="InterPro"/>
</dbReference>
<evidence type="ECO:0000256" key="1">
    <source>
        <dbReference type="ARBA" id="ARBA00007806"/>
    </source>
</evidence>
<dbReference type="Gene3D" id="2.60.40.1760">
    <property type="entry name" value="glycosyl hydrolase (family 31)"/>
    <property type="match status" value="1"/>
</dbReference>
<dbReference type="InterPro" id="IPR011013">
    <property type="entry name" value="Gal_mutarotase_sf_dom"/>
</dbReference>
<evidence type="ECO:0000313" key="6">
    <source>
        <dbReference type="Proteomes" id="UP000187203"/>
    </source>
</evidence>
<dbReference type="STRING" id="93759.A0A1R3IT13"/>
<dbReference type="CDD" id="cd06594">
    <property type="entry name" value="GH31_glucosidase_YihQ"/>
    <property type="match status" value="1"/>
</dbReference>
<dbReference type="PANTHER" id="PTHR46959">
    <property type="entry name" value="SULFOQUINOVOSIDASE"/>
    <property type="match status" value="1"/>
</dbReference>
<dbReference type="Pfam" id="PF01055">
    <property type="entry name" value="Glyco_hydro_31_2nd"/>
    <property type="match status" value="1"/>
</dbReference>
<dbReference type="GO" id="GO:0005975">
    <property type="term" value="P:carbohydrate metabolic process"/>
    <property type="evidence" value="ECO:0007669"/>
    <property type="project" value="InterPro"/>
</dbReference>
<dbReference type="AlphaFoldDB" id="A0A1R3IT13"/>
<dbReference type="SUPFAM" id="SSF51011">
    <property type="entry name" value="Glycosyl hydrolase domain"/>
    <property type="match status" value="1"/>
</dbReference>
<keyword evidence="6" id="KW-1185">Reference proteome</keyword>
<keyword evidence="2" id="KW-0326">Glycosidase</keyword>
<proteinExistence type="inferred from homology"/>
<dbReference type="GO" id="GO:0004553">
    <property type="term" value="F:hydrolase activity, hydrolyzing O-glycosyl compounds"/>
    <property type="evidence" value="ECO:0007669"/>
    <property type="project" value="InterPro"/>
</dbReference>
<name>A0A1R3IT13_9ROSI</name>
<dbReference type="Pfam" id="PF21365">
    <property type="entry name" value="Glyco_hydro_31_3rd"/>
    <property type="match status" value="1"/>
</dbReference>
<dbReference type="SUPFAM" id="SSF51445">
    <property type="entry name" value="(Trans)glycosidases"/>
    <property type="match status" value="1"/>
</dbReference>
<organism evidence="5 6">
    <name type="scientific">Corchorus olitorius</name>
    <dbReference type="NCBI Taxonomy" id="93759"/>
    <lineage>
        <taxon>Eukaryota</taxon>
        <taxon>Viridiplantae</taxon>
        <taxon>Streptophyta</taxon>
        <taxon>Embryophyta</taxon>
        <taxon>Tracheophyta</taxon>
        <taxon>Spermatophyta</taxon>
        <taxon>Magnoliopsida</taxon>
        <taxon>eudicotyledons</taxon>
        <taxon>Gunneridae</taxon>
        <taxon>Pentapetalae</taxon>
        <taxon>rosids</taxon>
        <taxon>malvids</taxon>
        <taxon>Malvales</taxon>
        <taxon>Malvaceae</taxon>
        <taxon>Grewioideae</taxon>
        <taxon>Apeibeae</taxon>
        <taxon>Corchorus</taxon>
    </lineage>
</organism>
<dbReference type="Proteomes" id="UP000187203">
    <property type="component" value="Unassembled WGS sequence"/>
</dbReference>
<gene>
    <name evidence="5" type="ORF">COLO4_21470</name>
</gene>
<dbReference type="Gene3D" id="2.60.40.1180">
    <property type="entry name" value="Golgi alpha-mannosidase II"/>
    <property type="match status" value="1"/>
</dbReference>
<dbReference type="InterPro" id="IPR048395">
    <property type="entry name" value="Glyco_hydro_31_C"/>
</dbReference>
<dbReference type="OrthoDB" id="10070917at2759"/>
<reference evidence="6" key="1">
    <citation type="submission" date="2013-09" db="EMBL/GenBank/DDBJ databases">
        <title>Corchorus olitorius genome sequencing.</title>
        <authorList>
            <person name="Alam M."/>
            <person name="Haque M.S."/>
            <person name="Islam M.S."/>
            <person name="Emdad E.M."/>
            <person name="Islam M.M."/>
            <person name="Ahmed B."/>
            <person name="Halim A."/>
            <person name="Hossen Q.M.M."/>
            <person name="Hossain M.Z."/>
            <person name="Ahmed R."/>
            <person name="Khan M.M."/>
            <person name="Islam R."/>
            <person name="Rashid M.M."/>
            <person name="Khan S.A."/>
            <person name="Rahman M.S."/>
            <person name="Alam M."/>
            <person name="Yahiya A.S."/>
            <person name="Khan M.S."/>
            <person name="Azam M.S."/>
            <person name="Haque T."/>
            <person name="Lashkar M.Z.H."/>
            <person name="Akhand A.I."/>
            <person name="Morshed G."/>
            <person name="Roy S."/>
            <person name="Uddin K.S."/>
            <person name="Rabeya T."/>
            <person name="Hossain A.S."/>
            <person name="Chowdhury A."/>
            <person name="Snigdha A.R."/>
            <person name="Mortoza M.S."/>
            <person name="Matin S.A."/>
            <person name="Hoque S.M.E."/>
            <person name="Islam M.K."/>
            <person name="Roy D.K."/>
            <person name="Haider R."/>
            <person name="Moosa M.M."/>
            <person name="Elias S.M."/>
            <person name="Hasan A.M."/>
            <person name="Jahan S."/>
            <person name="Shafiuddin M."/>
            <person name="Mahmood N."/>
            <person name="Shommy N.S."/>
        </authorList>
    </citation>
    <scope>NUCLEOTIDE SEQUENCE [LARGE SCALE GENOMIC DNA]</scope>
    <source>
        <strain evidence="6">cv. O-4</strain>
    </source>
</reference>
<dbReference type="InterPro" id="IPR013780">
    <property type="entry name" value="Glyco_hydro_b"/>
</dbReference>
<comment type="caution">
    <text evidence="5">The sequence shown here is derived from an EMBL/GenBank/DDBJ whole genome shotgun (WGS) entry which is preliminary data.</text>
</comment>
<dbReference type="PANTHER" id="PTHR46959:SF2">
    <property type="entry name" value="SULFOQUINOVOSIDASE"/>
    <property type="match status" value="1"/>
</dbReference>
<dbReference type="InterPro" id="IPR044112">
    <property type="entry name" value="YihQ_TIM-like"/>
</dbReference>
<evidence type="ECO:0000259" key="3">
    <source>
        <dbReference type="Pfam" id="PF01055"/>
    </source>
</evidence>
<comment type="similarity">
    <text evidence="1 2">Belongs to the glycosyl hydrolase 31 family.</text>
</comment>
<keyword evidence="2 5" id="KW-0378">Hydrolase</keyword>
<accession>A0A1R3IT13</accession>
<dbReference type="SUPFAM" id="SSF74650">
    <property type="entry name" value="Galactose mutarotase-like"/>
    <property type="match status" value="1"/>
</dbReference>
<dbReference type="InterPro" id="IPR000322">
    <property type="entry name" value="Glyco_hydro_31_TIM"/>
</dbReference>
<protein>
    <submittedName>
        <fullName evidence="5">Glycoside hydrolase, family 31</fullName>
    </submittedName>
</protein>
<dbReference type="InterPro" id="IPR052990">
    <property type="entry name" value="Sulfoquinovosidase_GH31"/>
</dbReference>
<dbReference type="EMBL" id="AWUE01017680">
    <property type="protein sequence ID" value="OMO85704.1"/>
    <property type="molecule type" value="Genomic_DNA"/>
</dbReference>
<dbReference type="CDD" id="cd14752">
    <property type="entry name" value="GH31_N"/>
    <property type="match status" value="1"/>
</dbReference>
<feature type="domain" description="Glycosyl hydrolase family 31 C-terminal" evidence="4">
    <location>
        <begin position="673"/>
        <end position="763"/>
    </location>
</feature>